<evidence type="ECO:0000256" key="3">
    <source>
        <dbReference type="SAM" id="Phobius"/>
    </source>
</evidence>
<reference evidence="4" key="1">
    <citation type="submission" date="2020-03" db="EMBL/GenBank/DDBJ databases">
        <title>Castanea mollissima Vanexum genome sequencing.</title>
        <authorList>
            <person name="Staton M."/>
        </authorList>
    </citation>
    <scope>NUCLEOTIDE SEQUENCE</scope>
    <source>
        <tissue evidence="4">Leaf</tissue>
    </source>
</reference>
<feature type="transmembrane region" description="Helical" evidence="3">
    <location>
        <begin position="16"/>
        <end position="38"/>
    </location>
</feature>
<dbReference type="PANTHER" id="PTHR48021:SF25">
    <property type="entry name" value="SUGAR TRANSPORTER ERD6-LIKE 5"/>
    <property type="match status" value="1"/>
</dbReference>
<accession>A0A8J4V6L6</accession>
<dbReference type="OrthoDB" id="1732494at2759"/>
<keyword evidence="3" id="KW-0472">Membrane</keyword>
<comment type="caution">
    <text evidence="4">The sequence shown here is derived from an EMBL/GenBank/DDBJ whole genome shotgun (WGS) entry which is preliminary data.</text>
</comment>
<protein>
    <recommendedName>
        <fullName evidence="6">Major facilitator superfamily (MFS) profile domain-containing protein</fullName>
    </recommendedName>
</protein>
<dbReference type="PANTHER" id="PTHR48021">
    <property type="match status" value="1"/>
</dbReference>
<dbReference type="InterPro" id="IPR036259">
    <property type="entry name" value="MFS_trans_sf"/>
</dbReference>
<name>A0A8J4V6L6_9ROSI</name>
<proteinExistence type="inferred from homology"/>
<keyword evidence="2" id="KW-0762">Sugar transport</keyword>
<keyword evidence="3" id="KW-1133">Transmembrane helix</keyword>
<evidence type="ECO:0000256" key="1">
    <source>
        <dbReference type="ARBA" id="ARBA00010992"/>
    </source>
</evidence>
<dbReference type="GO" id="GO:0016020">
    <property type="term" value="C:membrane"/>
    <property type="evidence" value="ECO:0007669"/>
    <property type="project" value="TreeGrafter"/>
</dbReference>
<evidence type="ECO:0000313" key="5">
    <source>
        <dbReference type="Proteomes" id="UP000737018"/>
    </source>
</evidence>
<dbReference type="GO" id="GO:0022857">
    <property type="term" value="F:transmembrane transporter activity"/>
    <property type="evidence" value="ECO:0007669"/>
    <property type="project" value="TreeGrafter"/>
</dbReference>
<dbReference type="SUPFAM" id="SSF103473">
    <property type="entry name" value="MFS general substrate transporter"/>
    <property type="match status" value="1"/>
</dbReference>
<keyword evidence="3" id="KW-0812">Transmembrane</keyword>
<dbReference type="InterPro" id="IPR050549">
    <property type="entry name" value="MFS_Trehalose_Transporter"/>
</dbReference>
<organism evidence="4 5">
    <name type="scientific">Castanea mollissima</name>
    <name type="common">Chinese chestnut</name>
    <dbReference type="NCBI Taxonomy" id="60419"/>
    <lineage>
        <taxon>Eukaryota</taxon>
        <taxon>Viridiplantae</taxon>
        <taxon>Streptophyta</taxon>
        <taxon>Embryophyta</taxon>
        <taxon>Tracheophyta</taxon>
        <taxon>Spermatophyta</taxon>
        <taxon>Magnoliopsida</taxon>
        <taxon>eudicotyledons</taxon>
        <taxon>Gunneridae</taxon>
        <taxon>Pentapetalae</taxon>
        <taxon>rosids</taxon>
        <taxon>fabids</taxon>
        <taxon>Fagales</taxon>
        <taxon>Fagaceae</taxon>
        <taxon>Castanea</taxon>
    </lineage>
</organism>
<dbReference type="Gene3D" id="1.20.1250.20">
    <property type="entry name" value="MFS general substrate transporter like domains"/>
    <property type="match status" value="1"/>
</dbReference>
<sequence>MTALGVIFMDKSGQALLLLVSAAGTCLGCFLVGLSLFLQDLQTWTKITLILALVGVLYSVFGSIMTIGVMLGAVLSGRIADILGRRGESFANALYMSLGTCLYSINNPQKSPRRFVISFWVSNYIFCWNCYQLAHLGSDRNYSMSCTAYRLIIIPESPTWLENSVQVEYITLSN</sequence>
<keyword evidence="5" id="KW-1185">Reference proteome</keyword>
<gene>
    <name evidence="4" type="ORF">CMV_030224</name>
</gene>
<keyword evidence="2" id="KW-0813">Transport</keyword>
<dbReference type="EMBL" id="JRKL02013048">
    <property type="protein sequence ID" value="KAF3943195.1"/>
    <property type="molecule type" value="Genomic_DNA"/>
</dbReference>
<evidence type="ECO:0000256" key="2">
    <source>
        <dbReference type="ARBA" id="ARBA00022597"/>
    </source>
</evidence>
<feature type="transmembrane region" description="Helical" evidence="3">
    <location>
        <begin position="50"/>
        <end position="75"/>
    </location>
</feature>
<dbReference type="Proteomes" id="UP000737018">
    <property type="component" value="Unassembled WGS sequence"/>
</dbReference>
<evidence type="ECO:0000313" key="4">
    <source>
        <dbReference type="EMBL" id="KAF3943195.1"/>
    </source>
</evidence>
<dbReference type="AlphaFoldDB" id="A0A8J4V6L6"/>
<comment type="similarity">
    <text evidence="1">Belongs to the major facilitator superfamily. Sugar transporter (TC 2.A.1.1) family.</text>
</comment>
<evidence type="ECO:0008006" key="6">
    <source>
        <dbReference type="Google" id="ProtNLM"/>
    </source>
</evidence>